<dbReference type="InterPro" id="IPR024752">
    <property type="entry name" value="Myb/SANT-like_dom"/>
</dbReference>
<dbReference type="OrthoDB" id="1937145at2759"/>
<feature type="domain" description="Myb/SANT-like" evidence="1">
    <location>
        <begin position="326"/>
        <end position="419"/>
    </location>
</feature>
<gene>
    <name evidence="2" type="ORF">FRX31_028668</name>
</gene>
<keyword evidence="3" id="KW-1185">Reference proteome</keyword>
<protein>
    <submittedName>
        <fullName evidence="2">Myb/SANT-like DNA-binding domain protein</fullName>
    </submittedName>
</protein>
<dbReference type="EMBL" id="JABWDY010035770">
    <property type="protein sequence ID" value="KAF5181749.1"/>
    <property type="molecule type" value="Genomic_DNA"/>
</dbReference>
<evidence type="ECO:0000313" key="2">
    <source>
        <dbReference type="EMBL" id="KAF5181749.1"/>
    </source>
</evidence>
<feature type="domain" description="Myb/SANT-like" evidence="1">
    <location>
        <begin position="173"/>
        <end position="266"/>
    </location>
</feature>
<evidence type="ECO:0000313" key="3">
    <source>
        <dbReference type="Proteomes" id="UP000554482"/>
    </source>
</evidence>
<dbReference type="AlphaFoldDB" id="A0A7J6V9M7"/>
<dbReference type="Pfam" id="PF12776">
    <property type="entry name" value="Myb_DNA-bind_3"/>
    <property type="match status" value="4"/>
</dbReference>
<dbReference type="Proteomes" id="UP000554482">
    <property type="component" value="Unassembled WGS sequence"/>
</dbReference>
<name>A0A7J6V9M7_THATH</name>
<evidence type="ECO:0000259" key="1">
    <source>
        <dbReference type="Pfam" id="PF12776"/>
    </source>
</evidence>
<reference evidence="2 3" key="1">
    <citation type="submission" date="2020-06" db="EMBL/GenBank/DDBJ databases">
        <title>Transcriptomic and genomic resources for Thalictrum thalictroides and T. hernandezii: Facilitating candidate gene discovery in an emerging model plant lineage.</title>
        <authorList>
            <person name="Arias T."/>
            <person name="Riano-Pachon D.M."/>
            <person name="Di Stilio V.S."/>
        </authorList>
    </citation>
    <scope>NUCLEOTIDE SEQUENCE [LARGE SCALE GENOMIC DNA]</scope>
    <source>
        <strain evidence="3">cv. WT478/WT964</strain>
        <tissue evidence="2">Leaves</tissue>
    </source>
</reference>
<feature type="domain" description="Myb/SANT-like" evidence="1">
    <location>
        <begin position="479"/>
        <end position="572"/>
    </location>
</feature>
<dbReference type="PANTHER" id="PTHR46929">
    <property type="entry name" value="EXPRESSED PROTEIN"/>
    <property type="match status" value="1"/>
</dbReference>
<accession>A0A7J6V9M7</accession>
<proteinExistence type="predicted"/>
<dbReference type="PANTHER" id="PTHR46929:SF29">
    <property type="entry name" value="MYB_SANT-LIKE DOMAIN-CONTAINING PROTEIN"/>
    <property type="match status" value="1"/>
</dbReference>
<dbReference type="GO" id="GO:0003677">
    <property type="term" value="F:DNA binding"/>
    <property type="evidence" value="ECO:0007669"/>
    <property type="project" value="UniProtKB-KW"/>
</dbReference>
<organism evidence="2 3">
    <name type="scientific">Thalictrum thalictroides</name>
    <name type="common">Rue-anemone</name>
    <name type="synonym">Anemone thalictroides</name>
    <dbReference type="NCBI Taxonomy" id="46969"/>
    <lineage>
        <taxon>Eukaryota</taxon>
        <taxon>Viridiplantae</taxon>
        <taxon>Streptophyta</taxon>
        <taxon>Embryophyta</taxon>
        <taxon>Tracheophyta</taxon>
        <taxon>Spermatophyta</taxon>
        <taxon>Magnoliopsida</taxon>
        <taxon>Ranunculales</taxon>
        <taxon>Ranunculaceae</taxon>
        <taxon>Thalictroideae</taxon>
        <taxon>Thalictrum</taxon>
    </lineage>
</organism>
<feature type="domain" description="Myb/SANT-like" evidence="1">
    <location>
        <begin position="20"/>
        <end position="114"/>
    </location>
</feature>
<comment type="caution">
    <text evidence="2">The sequence shown here is derived from an EMBL/GenBank/DDBJ whole genome shotgun (WGS) entry which is preliminary data.</text>
</comment>
<sequence length="775" mass="89327">MELSELQADGDKKRKGRQLRWTYGMDECMIETFLEQARLGHKGNKGFEDQAYKAVIKALAERLDTEVCKYHINHRLKSFRTEYRMFTILREQNGFVWDSTKNKVIAQDSTWNDYIKAHPKFKSYRGRACKWNFDSLGIILGKDHVSECSSTDCPDSSESQQDLDSNEKGRQVRWSQEMDKCMIATFVEQARLGLKVEKGFKDKAYTAVCKSLVDELGVDVCKNHIDNRLRTFRTEYHMFHTLREHSDFCWDPTKNKITAPDSIWNDFLKEHPEFKSYRGRQCKWDYESLGIIVGNNQPDVSYGLSCLNSSESNPEEDDKGKGKQLRWTREMDQCMIETIIKHARLSNKGNKGFKEHAYEAVRKALSDQLYVDVCRKHIDNRLKTFRTEYHMFRTLREQSGFHWDSSENTVTASDNTWNDFIKAHPKFKHYRGRACKWDYESLGIIVGNNQVSGSYFLNFFEPVEPQPEVDNMEKGNQLRWTQEMDGCMIETLVKQVGLGNKGNINFKDQAYDAVCKALLNELNVDVCKKQIDDRLITLQTEYCMFRTLREQKGFVWDSDTKKITASDDIWNDFIKAHPEFEHYRGSACKWDYDLLGIIVGNDSIGGSLAMGGPNVAEVDMASGPSEDVELSNELPLIDASVSHYDTDDEEERMTQDIKRTQSPCTPYLAQKRARTADVVKEVMDVVNEKIGSITKVVDGLSFAKELYTEVMKVEGFSPDFLDRAFEILKRDGHGAEIFLVRTEPYRKRMLKELYDKYGDNGASGLGDHGENGSAV</sequence>
<keyword evidence="2" id="KW-0238">DNA-binding</keyword>